<name>A0A8H6K8L1_9PEZI</name>
<feature type="region of interest" description="Disordered" evidence="1">
    <location>
        <begin position="12"/>
        <end position="39"/>
    </location>
</feature>
<accession>A0A8H6K8L1</accession>
<organism evidence="2 3">
    <name type="scientific">Colletotrichum plurivorum</name>
    <dbReference type="NCBI Taxonomy" id="2175906"/>
    <lineage>
        <taxon>Eukaryota</taxon>
        <taxon>Fungi</taxon>
        <taxon>Dikarya</taxon>
        <taxon>Ascomycota</taxon>
        <taxon>Pezizomycotina</taxon>
        <taxon>Sordariomycetes</taxon>
        <taxon>Hypocreomycetidae</taxon>
        <taxon>Glomerellales</taxon>
        <taxon>Glomerellaceae</taxon>
        <taxon>Colletotrichum</taxon>
        <taxon>Colletotrichum orchidearum species complex</taxon>
    </lineage>
</organism>
<evidence type="ECO:0000313" key="2">
    <source>
        <dbReference type="EMBL" id="KAF6826515.1"/>
    </source>
</evidence>
<evidence type="ECO:0000256" key="1">
    <source>
        <dbReference type="SAM" id="MobiDB-lite"/>
    </source>
</evidence>
<dbReference type="AlphaFoldDB" id="A0A8H6K8L1"/>
<keyword evidence="3" id="KW-1185">Reference proteome</keyword>
<sequence>MYGSKAMLYGGTPVFHRHRPPNSSRLAHPPRADNPQEVQPERNTMFFNISLLMLLLATSGRVLASPAHEPSVLGPQFGHHPARGMSILPAPHDSKANTTLVKRDWKKKCKGVTLCTGEGFKGSCKSWCYEPDKFEDMIHSVRVNLRSVKLEKGVDCWFVQ</sequence>
<dbReference type="EMBL" id="WIGO01000153">
    <property type="protein sequence ID" value="KAF6826515.1"/>
    <property type="molecule type" value="Genomic_DNA"/>
</dbReference>
<protein>
    <submittedName>
        <fullName evidence="2">Uncharacterized protein</fullName>
    </submittedName>
</protein>
<evidence type="ECO:0000313" key="3">
    <source>
        <dbReference type="Proteomes" id="UP000654918"/>
    </source>
</evidence>
<reference evidence="2" key="1">
    <citation type="journal article" date="2020" name="Phytopathology">
        <title>Genome Sequence Resources of Colletotrichum truncatum, C. plurivorum, C. musicola, and C. sojae: Four Species Pathogenic to Soybean (Glycine max).</title>
        <authorList>
            <person name="Rogerio F."/>
            <person name="Boufleur T.R."/>
            <person name="Ciampi-Guillardi M."/>
            <person name="Sukno S.A."/>
            <person name="Thon M.R."/>
            <person name="Massola Junior N.S."/>
            <person name="Baroncelli R."/>
        </authorList>
    </citation>
    <scope>NUCLEOTIDE SEQUENCE</scope>
    <source>
        <strain evidence="2">LFN00145</strain>
    </source>
</reference>
<proteinExistence type="predicted"/>
<comment type="caution">
    <text evidence="2">The sequence shown here is derived from an EMBL/GenBank/DDBJ whole genome shotgun (WGS) entry which is preliminary data.</text>
</comment>
<dbReference type="Proteomes" id="UP000654918">
    <property type="component" value="Unassembled WGS sequence"/>
</dbReference>
<gene>
    <name evidence="2" type="ORF">CPLU01_09632</name>
</gene>